<comment type="caution">
    <text evidence="2">The sequence shown here is derived from an EMBL/GenBank/DDBJ whole genome shotgun (WGS) entry which is preliminary data.</text>
</comment>
<accession>A0A9X0A7B5</accession>
<sequence>MVRSCWHARHFYFIEEAVFVPGKHTLAHIIRFASIEKRQIPQIEPLPREELVTKFKTRLRDRQFAPGSTGGGFPEFLAEPRDSFPLGVRVHNPNQASLAELTAKCMEFVEENHPHSPAILFRGLPAQTADDFSIIAREIPGKPMVYEGGSAFRTQLTKVLERILRAKTPWKLL</sequence>
<reference evidence="2" key="1">
    <citation type="submission" date="2023-01" db="EMBL/GenBank/DDBJ databases">
        <title>Genome assembly of the deep-sea coral Lophelia pertusa.</title>
        <authorList>
            <person name="Herrera S."/>
            <person name="Cordes E."/>
        </authorList>
    </citation>
    <scope>NUCLEOTIDE SEQUENCE</scope>
    <source>
        <strain evidence="2">USNM1676648</strain>
        <tissue evidence="2">Polyp</tissue>
    </source>
</reference>
<dbReference type="Proteomes" id="UP001163046">
    <property type="component" value="Unassembled WGS sequence"/>
</dbReference>
<dbReference type="GO" id="GO:0016491">
    <property type="term" value="F:oxidoreductase activity"/>
    <property type="evidence" value="ECO:0007669"/>
    <property type="project" value="UniProtKB-KW"/>
</dbReference>
<dbReference type="OrthoDB" id="10373659at2759"/>
<proteinExistence type="predicted"/>
<keyword evidence="1" id="KW-0560">Oxidoreductase</keyword>
<name>A0A9X0A7B5_9CNID</name>
<dbReference type="EMBL" id="MU825396">
    <property type="protein sequence ID" value="KAJ7394310.1"/>
    <property type="molecule type" value="Genomic_DNA"/>
</dbReference>
<gene>
    <name evidence="2" type="ORF">OS493_000112</name>
</gene>
<dbReference type="InterPro" id="IPR042098">
    <property type="entry name" value="TauD-like_sf"/>
</dbReference>
<evidence type="ECO:0000313" key="2">
    <source>
        <dbReference type="EMBL" id="KAJ7394310.1"/>
    </source>
</evidence>
<dbReference type="Gene3D" id="3.60.130.10">
    <property type="entry name" value="Clavaminate synthase-like"/>
    <property type="match status" value="1"/>
</dbReference>
<evidence type="ECO:0000256" key="1">
    <source>
        <dbReference type="ARBA" id="ARBA00023002"/>
    </source>
</evidence>
<evidence type="ECO:0000313" key="3">
    <source>
        <dbReference type="Proteomes" id="UP001163046"/>
    </source>
</evidence>
<keyword evidence="3" id="KW-1185">Reference proteome</keyword>
<dbReference type="AlphaFoldDB" id="A0A9X0A7B5"/>
<organism evidence="2 3">
    <name type="scientific">Desmophyllum pertusum</name>
    <dbReference type="NCBI Taxonomy" id="174260"/>
    <lineage>
        <taxon>Eukaryota</taxon>
        <taxon>Metazoa</taxon>
        <taxon>Cnidaria</taxon>
        <taxon>Anthozoa</taxon>
        <taxon>Hexacorallia</taxon>
        <taxon>Scleractinia</taxon>
        <taxon>Caryophylliina</taxon>
        <taxon>Caryophylliidae</taxon>
        <taxon>Desmophyllum</taxon>
    </lineage>
</organism>
<protein>
    <submittedName>
        <fullName evidence="2">Uncharacterized protein</fullName>
    </submittedName>
</protein>